<accession>C4ZAH0</accession>
<feature type="transmembrane region" description="Helical" evidence="1">
    <location>
        <begin position="16"/>
        <end position="37"/>
    </location>
</feature>
<dbReference type="STRING" id="515619.EUBREC_0227"/>
<organism evidence="2 3">
    <name type="scientific">Agathobacter rectalis (strain ATCC 33656 / DSM 3377 / JCM 17463 / KCTC 5835 / VPI 0990)</name>
    <name type="common">Eubacterium rectale</name>
    <dbReference type="NCBI Taxonomy" id="515619"/>
    <lineage>
        <taxon>Bacteria</taxon>
        <taxon>Bacillati</taxon>
        <taxon>Bacillota</taxon>
        <taxon>Clostridia</taxon>
        <taxon>Lachnospirales</taxon>
        <taxon>Lachnospiraceae</taxon>
        <taxon>Agathobacter</taxon>
    </lineage>
</organism>
<evidence type="ECO:0000313" key="3">
    <source>
        <dbReference type="Proteomes" id="UP000001477"/>
    </source>
</evidence>
<keyword evidence="1" id="KW-0812">Transmembrane</keyword>
<sequence>MEENMFDEEMITKYRYIILLLGTAVSFVFGFAVAFALAKLCGVMAVKAVLNIAFTAGGITGMLGFVCICLAELRRI</sequence>
<dbReference type="EMBL" id="CP001107">
    <property type="protein sequence ID" value="ACR74031.1"/>
    <property type="molecule type" value="Genomic_DNA"/>
</dbReference>
<reference evidence="2 3" key="1">
    <citation type="journal article" date="2009" name="Proc. Natl. Acad. Sci. U.S.A.">
        <title>Characterizing a model human gut microbiota composed of members of its two dominant bacterial phyla.</title>
        <authorList>
            <person name="Mahowald M.A."/>
            <person name="Rey F.E."/>
            <person name="Seedorf H."/>
            <person name="Turnbaugh P.J."/>
            <person name="Fulton R.S."/>
            <person name="Wollam A."/>
            <person name="Shah N."/>
            <person name="Wang C."/>
            <person name="Magrini V."/>
            <person name="Wilson R.K."/>
            <person name="Cantarel B.L."/>
            <person name="Coutinho P.M."/>
            <person name="Henrissat B."/>
            <person name="Crock L.W."/>
            <person name="Russell A."/>
            <person name="Verberkmoes N.C."/>
            <person name="Hettich R.L."/>
            <person name="Gordon J.I."/>
        </authorList>
    </citation>
    <scope>NUCLEOTIDE SEQUENCE [LARGE SCALE GENOMIC DNA]</scope>
    <source>
        <strain evidence="3">ATCC 33656 / DSM 3377 / JCM 17463 / KCTC 5835 / LMG 30912 / VPI 0990</strain>
    </source>
</reference>
<dbReference type="HOGENOM" id="CLU_2716430_0_0_9"/>
<feature type="transmembrane region" description="Helical" evidence="1">
    <location>
        <begin position="49"/>
        <end position="71"/>
    </location>
</feature>
<dbReference type="KEGG" id="ere:EUBREC_0227"/>
<keyword evidence="1" id="KW-0472">Membrane</keyword>
<keyword evidence="1" id="KW-1133">Transmembrane helix</keyword>
<name>C4ZAH0_AGARV</name>
<gene>
    <name evidence="2" type="ordered locus">EUBREC_0227</name>
</gene>
<dbReference type="PaxDb" id="515619-EUBREC_0227"/>
<proteinExistence type="predicted"/>
<dbReference type="AlphaFoldDB" id="C4ZAH0"/>
<evidence type="ECO:0000256" key="1">
    <source>
        <dbReference type="SAM" id="Phobius"/>
    </source>
</evidence>
<evidence type="ECO:0000313" key="2">
    <source>
        <dbReference type="EMBL" id="ACR74031.1"/>
    </source>
</evidence>
<dbReference type="Proteomes" id="UP000001477">
    <property type="component" value="Chromosome"/>
</dbReference>
<protein>
    <submittedName>
        <fullName evidence="2">Uncharacterized protein</fullName>
    </submittedName>
</protein>